<evidence type="ECO:0000256" key="1">
    <source>
        <dbReference type="SAM" id="MobiDB-lite"/>
    </source>
</evidence>
<accession>A0A0N4Z692</accession>
<reference evidence="3" key="1">
    <citation type="submission" date="2017-02" db="UniProtKB">
        <authorList>
            <consortium name="WormBaseParasite"/>
        </authorList>
    </citation>
    <scope>IDENTIFICATION</scope>
</reference>
<name>A0A0N4Z692_PARTI</name>
<keyword evidence="2" id="KW-1185">Reference proteome</keyword>
<proteinExistence type="predicted"/>
<evidence type="ECO:0000313" key="3">
    <source>
        <dbReference type="WBParaSite" id="PTRK_0000263400.1"/>
    </source>
</evidence>
<dbReference type="AlphaFoldDB" id="A0A0N4Z692"/>
<dbReference type="Proteomes" id="UP000038045">
    <property type="component" value="Unplaced"/>
</dbReference>
<evidence type="ECO:0000313" key="2">
    <source>
        <dbReference type="Proteomes" id="UP000038045"/>
    </source>
</evidence>
<organism evidence="2 3">
    <name type="scientific">Parastrongyloides trichosuri</name>
    <name type="common">Possum-specific nematode worm</name>
    <dbReference type="NCBI Taxonomy" id="131310"/>
    <lineage>
        <taxon>Eukaryota</taxon>
        <taxon>Metazoa</taxon>
        <taxon>Ecdysozoa</taxon>
        <taxon>Nematoda</taxon>
        <taxon>Chromadorea</taxon>
        <taxon>Rhabditida</taxon>
        <taxon>Tylenchina</taxon>
        <taxon>Panagrolaimomorpha</taxon>
        <taxon>Strongyloidoidea</taxon>
        <taxon>Strongyloididae</taxon>
        <taxon>Parastrongyloides</taxon>
    </lineage>
</organism>
<protein>
    <submittedName>
        <fullName evidence="3">Nitrite reductase</fullName>
    </submittedName>
</protein>
<sequence length="111" mass="11646">GLVVERPEVLDRAAAARDDQQVRAGDRPVRRHLVEAADGVGHLAAGGVALNHHRPDDDAAGPALGDAVQDVADHRAGRAGDDADGRGEGRQGLLLRRIEQAFVAQADLQPL</sequence>
<feature type="region of interest" description="Disordered" evidence="1">
    <location>
        <begin position="47"/>
        <end position="88"/>
    </location>
</feature>
<dbReference type="WBParaSite" id="PTRK_0000263400.1">
    <property type="protein sequence ID" value="PTRK_0000263400.1"/>
    <property type="gene ID" value="PTRK_0000263400"/>
</dbReference>
<feature type="compositionally biased region" description="Basic and acidic residues" evidence="1">
    <location>
        <begin position="71"/>
        <end position="88"/>
    </location>
</feature>